<feature type="domain" description="ATP-grasp" evidence="12">
    <location>
        <begin position="263"/>
        <end position="446"/>
    </location>
</feature>
<dbReference type="InterPro" id="IPR021109">
    <property type="entry name" value="Peptidase_aspartic_dom_sf"/>
</dbReference>
<feature type="region of interest" description="Disordered" evidence="11">
    <location>
        <begin position="446"/>
        <end position="492"/>
    </location>
</feature>
<keyword evidence="14" id="KW-1185">Reference proteome</keyword>
<keyword evidence="9" id="KW-0464">Manganese</keyword>
<dbReference type="InterPro" id="IPR008503">
    <property type="entry name" value="Asp_endopeptidase"/>
</dbReference>
<dbReference type="PROSITE" id="PS50975">
    <property type="entry name" value="ATP_GRASP"/>
    <property type="match status" value="1"/>
</dbReference>
<evidence type="ECO:0000256" key="11">
    <source>
        <dbReference type="SAM" id="MobiDB-lite"/>
    </source>
</evidence>
<name>A0ABW1YZS3_9RHOB</name>
<keyword evidence="13" id="KW-0689">Ribosomal protein</keyword>
<evidence type="ECO:0000256" key="4">
    <source>
        <dbReference type="ARBA" id="ARBA00022723"/>
    </source>
</evidence>
<dbReference type="InterPro" id="IPR013651">
    <property type="entry name" value="ATP-grasp_RimK-type"/>
</dbReference>
<dbReference type="EMBL" id="JBHSWA010000001">
    <property type="protein sequence ID" value="MFC6642674.1"/>
    <property type="molecule type" value="Genomic_DNA"/>
</dbReference>
<evidence type="ECO:0000256" key="5">
    <source>
        <dbReference type="ARBA" id="ARBA00022741"/>
    </source>
</evidence>
<keyword evidence="5 10" id="KW-0547">Nucleotide-binding</keyword>
<protein>
    <submittedName>
        <fullName evidence="13">30S ribosomal protein S6--L-glutamate ligase</fullName>
        <ecNumber evidence="13">6.3.2.-</ecNumber>
    </submittedName>
</protein>
<dbReference type="Gene3D" id="3.30.470.20">
    <property type="entry name" value="ATP-grasp fold, B domain"/>
    <property type="match status" value="1"/>
</dbReference>
<dbReference type="Gene3D" id="3.30.1490.20">
    <property type="entry name" value="ATP-grasp fold, A domain"/>
    <property type="match status" value="1"/>
</dbReference>
<dbReference type="PANTHER" id="PTHR21621:SF7">
    <property type="entry name" value="RIBOSOMAL PROTEIN BS6--L-GLUTAMATE LIGASE"/>
    <property type="match status" value="1"/>
</dbReference>
<dbReference type="Pfam" id="PF08443">
    <property type="entry name" value="RimK"/>
    <property type="match status" value="1"/>
</dbReference>
<dbReference type="InterPro" id="IPR011761">
    <property type="entry name" value="ATP-grasp"/>
</dbReference>
<evidence type="ECO:0000256" key="10">
    <source>
        <dbReference type="PROSITE-ProRule" id="PRU00409"/>
    </source>
</evidence>
<evidence type="ECO:0000313" key="13">
    <source>
        <dbReference type="EMBL" id="MFC6642674.1"/>
    </source>
</evidence>
<dbReference type="GO" id="GO:0016874">
    <property type="term" value="F:ligase activity"/>
    <property type="evidence" value="ECO:0007669"/>
    <property type="project" value="UniProtKB-KW"/>
</dbReference>
<comment type="caution">
    <text evidence="13">The sequence shown here is derived from an EMBL/GenBank/DDBJ whole genome shotgun (WGS) entry which is preliminary data.</text>
</comment>
<evidence type="ECO:0000256" key="3">
    <source>
        <dbReference type="ARBA" id="ARBA00022598"/>
    </source>
</evidence>
<dbReference type="PANTHER" id="PTHR21621">
    <property type="entry name" value="RIBOSOMAL PROTEIN S6 MODIFICATION PROTEIN"/>
    <property type="match status" value="1"/>
</dbReference>
<keyword evidence="13" id="KW-0687">Ribonucleoprotein</keyword>
<evidence type="ECO:0000256" key="8">
    <source>
        <dbReference type="ARBA" id="ARBA00022917"/>
    </source>
</evidence>
<evidence type="ECO:0000259" key="12">
    <source>
        <dbReference type="PROSITE" id="PS50975"/>
    </source>
</evidence>
<keyword evidence="7" id="KW-0460">Magnesium</keyword>
<keyword evidence="6 10" id="KW-0067">ATP-binding</keyword>
<evidence type="ECO:0000313" key="14">
    <source>
        <dbReference type="Proteomes" id="UP001596403"/>
    </source>
</evidence>
<gene>
    <name evidence="13" type="primary">rimK</name>
    <name evidence="13" type="ORF">ACFQAU_14135</name>
</gene>
<comment type="cofactor">
    <cofactor evidence="2">
        <name>Mg(2+)</name>
        <dbReference type="ChEBI" id="CHEBI:18420"/>
    </cofactor>
</comment>
<dbReference type="NCBIfam" id="TIGR00768">
    <property type="entry name" value="rimK_fam"/>
    <property type="match status" value="1"/>
</dbReference>
<dbReference type="InterPro" id="IPR013815">
    <property type="entry name" value="ATP_grasp_subdomain_1"/>
</dbReference>
<dbReference type="InterPro" id="IPR041107">
    <property type="entry name" value="Rimk_N"/>
</dbReference>
<organism evidence="13 14">
    <name type="scientific">Sulfitobacter profundi</name>
    <dbReference type="NCBI Taxonomy" id="2679961"/>
    <lineage>
        <taxon>Bacteria</taxon>
        <taxon>Pseudomonadati</taxon>
        <taxon>Pseudomonadota</taxon>
        <taxon>Alphaproteobacteria</taxon>
        <taxon>Rhodobacterales</taxon>
        <taxon>Roseobacteraceae</taxon>
        <taxon>Sulfitobacter</taxon>
    </lineage>
</organism>
<dbReference type="SUPFAM" id="SSF50630">
    <property type="entry name" value="Acid proteases"/>
    <property type="match status" value="1"/>
</dbReference>
<dbReference type="RefSeq" id="WP_386283001.1">
    <property type="nucleotide sequence ID" value="NZ_JBHSWA010000001.1"/>
</dbReference>
<evidence type="ECO:0000256" key="6">
    <source>
        <dbReference type="ARBA" id="ARBA00022840"/>
    </source>
</evidence>
<dbReference type="Gene3D" id="3.40.50.20">
    <property type="match status" value="1"/>
</dbReference>
<dbReference type="InterPro" id="IPR004666">
    <property type="entry name" value="Rp_bS6_RimK/Lys_biosynth_LsyX"/>
</dbReference>
<dbReference type="NCBIfam" id="NF007764">
    <property type="entry name" value="PRK10446.1"/>
    <property type="match status" value="1"/>
</dbReference>
<dbReference type="Pfam" id="PF05618">
    <property type="entry name" value="Zn_protease"/>
    <property type="match status" value="1"/>
</dbReference>
<evidence type="ECO:0000256" key="7">
    <source>
        <dbReference type="ARBA" id="ARBA00022842"/>
    </source>
</evidence>
<comment type="cofactor">
    <cofactor evidence="1">
        <name>Mn(2+)</name>
        <dbReference type="ChEBI" id="CHEBI:29035"/>
    </cofactor>
</comment>
<dbReference type="SUPFAM" id="SSF56059">
    <property type="entry name" value="Glutathione synthetase ATP-binding domain-like"/>
    <property type="match status" value="1"/>
</dbReference>
<evidence type="ECO:0000256" key="9">
    <source>
        <dbReference type="ARBA" id="ARBA00023211"/>
    </source>
</evidence>
<sequence>MDKLTFGWEEWVALPDLGLPAIKAKVDTGARTSALHAHDIEVFGPASKPKVRFNVHPISGRDDISITCSAPLIDRREVTSSNGESEHRFVIATTIEVNGQSWPIDVTLTNRASMTSRMLLGRQALTEHINISATERRLQPDLNYDVYHTASLRHTAPQRALRIAVLSREDNYSTRRLVEVGEARGHVVEVIDTTRCYMAINQLAPEVHYDGKRLPRYDAVIPRIGASITPYGTAVIRQFETIGTYCVNGSAGITASRDKLHAHQVLAAKKIGMPTTAFAASPKDTSNLMALVGTAPLIVKLLESTQGKGVVLAETKKAAESVIDAFRGLRANFLVQDFVKEAAGEDIRCLVVAGKVVASMKRTGAEGDFRSNLHRGGSAKVVRISKEERDTAVRAARAFGLGIAGVDLLRSESGPKVLEVNSSPGFEGIENATRKDIVGKVYDEIEARVKPQPARRRKGADRGGPSPSGRRATLRPAPQSLYKTSRMMRGKR</sequence>
<evidence type="ECO:0000256" key="2">
    <source>
        <dbReference type="ARBA" id="ARBA00001946"/>
    </source>
</evidence>
<evidence type="ECO:0000256" key="1">
    <source>
        <dbReference type="ARBA" id="ARBA00001936"/>
    </source>
</evidence>
<keyword evidence="3 13" id="KW-0436">Ligase</keyword>
<keyword evidence="8" id="KW-0648">Protein biosynthesis</keyword>
<dbReference type="GO" id="GO:0005840">
    <property type="term" value="C:ribosome"/>
    <property type="evidence" value="ECO:0007669"/>
    <property type="project" value="UniProtKB-KW"/>
</dbReference>
<dbReference type="Pfam" id="PF18030">
    <property type="entry name" value="Rimk_N"/>
    <property type="match status" value="1"/>
</dbReference>
<dbReference type="Proteomes" id="UP001596403">
    <property type="component" value="Unassembled WGS sequence"/>
</dbReference>
<proteinExistence type="predicted"/>
<accession>A0ABW1YZS3</accession>
<dbReference type="Gene3D" id="2.40.70.10">
    <property type="entry name" value="Acid Proteases"/>
    <property type="match status" value="1"/>
</dbReference>
<keyword evidence="4" id="KW-0479">Metal-binding</keyword>
<dbReference type="EC" id="6.3.2.-" evidence="13"/>
<reference evidence="14" key="1">
    <citation type="journal article" date="2019" name="Int. J. Syst. Evol. Microbiol.">
        <title>The Global Catalogue of Microorganisms (GCM) 10K type strain sequencing project: providing services to taxonomists for standard genome sequencing and annotation.</title>
        <authorList>
            <consortium name="The Broad Institute Genomics Platform"/>
            <consortium name="The Broad Institute Genome Sequencing Center for Infectious Disease"/>
            <person name="Wu L."/>
            <person name="Ma J."/>
        </authorList>
    </citation>
    <scope>NUCLEOTIDE SEQUENCE [LARGE SCALE GENOMIC DNA]</scope>
    <source>
        <strain evidence="14">NBRC 111368</strain>
    </source>
</reference>